<feature type="active site" description="Proton donor" evidence="11">
    <location>
        <position position="272"/>
    </location>
</feature>
<dbReference type="PRINTS" id="PR00793">
    <property type="entry name" value="PROAMNOPTASE"/>
</dbReference>
<reference evidence="13 14" key="1">
    <citation type="submission" date="2017-09" db="EMBL/GenBank/DDBJ databases">
        <title>Bacterial strain isolated from the female urinary microbiota.</title>
        <authorList>
            <person name="Thomas-White K."/>
            <person name="Kumar N."/>
            <person name="Forster S."/>
            <person name="Putonti C."/>
            <person name="Lawley T."/>
            <person name="Wolfe A.J."/>
        </authorList>
    </citation>
    <scope>NUCLEOTIDE SEQUENCE [LARGE SCALE GENOMIC DNA]</scope>
    <source>
        <strain evidence="13 14">UMB0683</strain>
    </source>
</reference>
<dbReference type="SUPFAM" id="SSF53474">
    <property type="entry name" value="alpha/beta-Hydrolases"/>
    <property type="match status" value="1"/>
</dbReference>
<dbReference type="InterPro" id="IPR029058">
    <property type="entry name" value="AB_hydrolase_fold"/>
</dbReference>
<dbReference type="InterPro" id="IPR005945">
    <property type="entry name" value="Pro_imino_pep"/>
</dbReference>
<dbReference type="GO" id="GO:0006508">
    <property type="term" value="P:proteolysis"/>
    <property type="evidence" value="ECO:0007669"/>
    <property type="project" value="UniProtKB-KW"/>
</dbReference>
<dbReference type="Pfam" id="PF00561">
    <property type="entry name" value="Abhydrolase_1"/>
    <property type="match status" value="1"/>
</dbReference>
<comment type="catalytic activity">
    <reaction evidence="1 10">
        <text>Release of N-terminal proline from a peptide.</text>
        <dbReference type="EC" id="3.4.11.5"/>
    </reaction>
</comment>
<keyword evidence="6 10" id="KW-0031">Aminopeptidase</keyword>
<dbReference type="InterPro" id="IPR050266">
    <property type="entry name" value="AB_hydrolase_sf"/>
</dbReference>
<evidence type="ECO:0000259" key="12">
    <source>
        <dbReference type="Pfam" id="PF00561"/>
    </source>
</evidence>
<comment type="function">
    <text evidence="10">Releases the N-terminal proline from various substrates.</text>
</comment>
<evidence type="ECO:0000256" key="7">
    <source>
        <dbReference type="ARBA" id="ARBA00022670"/>
    </source>
</evidence>
<proteinExistence type="inferred from homology"/>
<dbReference type="Proteomes" id="UP000239920">
    <property type="component" value="Unassembled WGS sequence"/>
</dbReference>
<dbReference type="OrthoDB" id="9796770at2"/>
<dbReference type="GO" id="GO:0016020">
    <property type="term" value="C:membrane"/>
    <property type="evidence" value="ECO:0007669"/>
    <property type="project" value="TreeGrafter"/>
</dbReference>
<evidence type="ECO:0000313" key="13">
    <source>
        <dbReference type="EMBL" id="PMB82950.1"/>
    </source>
</evidence>
<dbReference type="Gene3D" id="3.40.50.1820">
    <property type="entry name" value="alpha/beta hydrolase"/>
    <property type="match status" value="1"/>
</dbReference>
<dbReference type="NCBIfam" id="TIGR01250">
    <property type="entry name" value="pro_imino_pep_2"/>
    <property type="match status" value="1"/>
</dbReference>
<feature type="domain" description="AB hydrolase-1" evidence="12">
    <location>
        <begin position="27"/>
        <end position="277"/>
    </location>
</feature>
<dbReference type="PIRSF" id="PIRSF005539">
    <property type="entry name" value="Pept_S33_TRI_F1"/>
    <property type="match status" value="1"/>
</dbReference>
<comment type="similarity">
    <text evidence="3 10">Belongs to the peptidase S33 family.</text>
</comment>
<dbReference type="EC" id="3.4.11.5" evidence="4 10"/>
<evidence type="ECO:0000256" key="11">
    <source>
        <dbReference type="PIRSR" id="PIRSR005539-1"/>
    </source>
</evidence>
<organism evidence="13 14">
    <name type="scientific">Limosilactobacillus pontis</name>
    <dbReference type="NCBI Taxonomy" id="35787"/>
    <lineage>
        <taxon>Bacteria</taxon>
        <taxon>Bacillati</taxon>
        <taxon>Bacillota</taxon>
        <taxon>Bacilli</taxon>
        <taxon>Lactobacillales</taxon>
        <taxon>Lactobacillaceae</taxon>
        <taxon>Limosilactobacillus</taxon>
    </lineage>
</organism>
<evidence type="ECO:0000313" key="14">
    <source>
        <dbReference type="Proteomes" id="UP000239920"/>
    </source>
</evidence>
<dbReference type="GO" id="GO:0030313">
    <property type="term" value="C:cell envelope"/>
    <property type="evidence" value="ECO:0007669"/>
    <property type="project" value="UniProtKB-SubCell"/>
</dbReference>
<accession>A0A2J6NNQ2</accession>
<dbReference type="NCBIfam" id="NF045945">
    <property type="entry name" value="ProImpepLactob"/>
    <property type="match status" value="1"/>
</dbReference>
<evidence type="ECO:0000256" key="3">
    <source>
        <dbReference type="ARBA" id="ARBA00010088"/>
    </source>
</evidence>
<evidence type="ECO:0000256" key="8">
    <source>
        <dbReference type="ARBA" id="ARBA00022801"/>
    </source>
</evidence>
<evidence type="ECO:0000256" key="5">
    <source>
        <dbReference type="ARBA" id="ARBA00021843"/>
    </source>
</evidence>
<evidence type="ECO:0000256" key="2">
    <source>
        <dbReference type="ARBA" id="ARBA00004196"/>
    </source>
</evidence>
<evidence type="ECO:0000256" key="10">
    <source>
        <dbReference type="PIRNR" id="PIRNR005539"/>
    </source>
</evidence>
<comment type="subcellular location">
    <subcellularLocation>
        <location evidence="2">Cell envelope</location>
    </subcellularLocation>
</comment>
<dbReference type="PANTHER" id="PTHR43798">
    <property type="entry name" value="MONOACYLGLYCEROL LIPASE"/>
    <property type="match status" value="1"/>
</dbReference>
<keyword evidence="8 10" id="KW-0378">Hydrolase</keyword>
<comment type="caution">
    <text evidence="13">The sequence shown here is derived from an EMBL/GenBank/DDBJ whole genome shotgun (WGS) entry which is preliminary data.</text>
</comment>
<dbReference type="RefSeq" id="WP_104688466.1">
    <property type="nucleotide sequence ID" value="NZ_JBKTHY010000001.1"/>
</dbReference>
<dbReference type="GO" id="GO:0004177">
    <property type="term" value="F:aminopeptidase activity"/>
    <property type="evidence" value="ECO:0007669"/>
    <property type="project" value="UniProtKB-KW"/>
</dbReference>
<protein>
    <recommendedName>
        <fullName evidence="5 10">Proline iminopeptidase</fullName>
        <shortName evidence="10">PIP</shortName>
        <ecNumber evidence="4 10">3.4.11.5</ecNumber>
    </recommendedName>
    <alternativeName>
        <fullName evidence="9 10">Prolyl aminopeptidase</fullName>
    </alternativeName>
</protein>
<evidence type="ECO:0000256" key="4">
    <source>
        <dbReference type="ARBA" id="ARBA00012568"/>
    </source>
</evidence>
<dbReference type="EMBL" id="PNFV01000003">
    <property type="protein sequence ID" value="PMB82950.1"/>
    <property type="molecule type" value="Genomic_DNA"/>
</dbReference>
<feature type="active site" evidence="11">
    <location>
        <position position="245"/>
    </location>
</feature>
<evidence type="ECO:0000256" key="6">
    <source>
        <dbReference type="ARBA" id="ARBA00022438"/>
    </source>
</evidence>
<dbReference type="InterPro" id="IPR002410">
    <property type="entry name" value="Peptidase_S33"/>
</dbReference>
<sequence length="295" mass="33257">MNVTELNIPFGHFHTYCRIVGEPGGRPPLLLLHGGPGSTHNYFELLDDLAERTGRQLIMYDQLGCGRSSIPDDQPELYTAGTWVAELANLRRYLDLDQVYLLGQSWGGMLAIIYLCDYQPQGVQGVILSSTLSSARLWSNELHRLIRFMPEKDQAAIRQAEQTGDFTSPIYQQANAAFMARHAAAPVTPESPEPLRRAKRGGNRAYLTAWGPNEYNPLGNLRNYEYTTRLNWIKIPTLVIDGTNDLCTPLVAKTMFDHLPNARWQLFSGARHMVFAEQTAAYERTVADWLGMVEK</sequence>
<dbReference type="PANTHER" id="PTHR43798:SF33">
    <property type="entry name" value="HYDROLASE, PUTATIVE (AFU_ORTHOLOGUE AFUA_2G14860)-RELATED"/>
    <property type="match status" value="1"/>
</dbReference>
<dbReference type="AlphaFoldDB" id="A0A2J6NNQ2"/>
<keyword evidence="7 10" id="KW-0645">Protease</keyword>
<gene>
    <name evidence="13" type="ORF">CK797_03735</name>
</gene>
<name>A0A2J6NNQ2_9LACO</name>
<feature type="active site" description="Nucleophile" evidence="11">
    <location>
        <position position="105"/>
    </location>
</feature>
<evidence type="ECO:0000256" key="9">
    <source>
        <dbReference type="ARBA" id="ARBA00029605"/>
    </source>
</evidence>
<dbReference type="InterPro" id="IPR000073">
    <property type="entry name" value="AB_hydrolase_1"/>
</dbReference>
<evidence type="ECO:0000256" key="1">
    <source>
        <dbReference type="ARBA" id="ARBA00001585"/>
    </source>
</evidence>